<evidence type="ECO:0000313" key="3">
    <source>
        <dbReference type="Proteomes" id="UP001341281"/>
    </source>
</evidence>
<dbReference type="Pfam" id="PF13966">
    <property type="entry name" value="zf-RVT"/>
    <property type="match status" value="1"/>
</dbReference>
<evidence type="ECO:0000259" key="1">
    <source>
        <dbReference type="PROSITE" id="PS50878"/>
    </source>
</evidence>
<gene>
    <name evidence="2" type="ORF">U9M48_006975</name>
</gene>
<feature type="non-terminal residue" evidence="2">
    <location>
        <position position="783"/>
    </location>
</feature>
<reference evidence="2 3" key="1">
    <citation type="submission" date="2024-02" db="EMBL/GenBank/DDBJ databases">
        <title>High-quality chromosome-scale genome assembly of Pensacola bahiagrass (Paspalum notatum Flugge var. saurae).</title>
        <authorList>
            <person name="Vega J.M."/>
            <person name="Podio M."/>
            <person name="Orjuela J."/>
            <person name="Siena L.A."/>
            <person name="Pessino S.C."/>
            <person name="Combes M.C."/>
            <person name="Mariac C."/>
            <person name="Albertini E."/>
            <person name="Pupilli F."/>
            <person name="Ortiz J.P.A."/>
            <person name="Leblanc O."/>
        </authorList>
    </citation>
    <scope>NUCLEOTIDE SEQUENCE [LARGE SCALE GENOMIC DNA]</scope>
    <source>
        <strain evidence="2">R1</strain>
        <tissue evidence="2">Leaf</tissue>
    </source>
</reference>
<dbReference type="InterPro" id="IPR026960">
    <property type="entry name" value="RVT-Znf"/>
</dbReference>
<dbReference type="InterPro" id="IPR036691">
    <property type="entry name" value="Endo/exonu/phosph_ase_sf"/>
</dbReference>
<dbReference type="InterPro" id="IPR043502">
    <property type="entry name" value="DNA/RNA_pol_sf"/>
</dbReference>
<dbReference type="PANTHER" id="PTHR33116">
    <property type="entry name" value="REVERSE TRANSCRIPTASE ZINC-BINDING DOMAIN-CONTAINING PROTEIN-RELATED-RELATED"/>
    <property type="match status" value="1"/>
</dbReference>
<dbReference type="EMBL" id="CP144746">
    <property type="protein sequence ID" value="WVZ56447.1"/>
    <property type="molecule type" value="Genomic_DNA"/>
</dbReference>
<protein>
    <recommendedName>
        <fullName evidence="1">Reverse transcriptase domain-containing protein</fullName>
    </recommendedName>
</protein>
<dbReference type="PANTHER" id="PTHR33116:SF78">
    <property type="entry name" value="OS12G0587133 PROTEIN"/>
    <property type="match status" value="1"/>
</dbReference>
<name>A0AAQ3SKW3_PASNO</name>
<feature type="non-terminal residue" evidence="2">
    <location>
        <position position="1"/>
    </location>
</feature>
<dbReference type="PROSITE" id="PS50878">
    <property type="entry name" value="RT_POL"/>
    <property type="match status" value="1"/>
</dbReference>
<evidence type="ECO:0000313" key="2">
    <source>
        <dbReference type="EMBL" id="WVZ56447.1"/>
    </source>
</evidence>
<dbReference type="CDD" id="cd01650">
    <property type="entry name" value="RT_nLTR_like"/>
    <property type="match status" value="1"/>
</dbReference>
<dbReference type="InterPro" id="IPR000477">
    <property type="entry name" value="RT_dom"/>
</dbReference>
<dbReference type="SUPFAM" id="SSF56672">
    <property type="entry name" value="DNA/RNA polymerases"/>
    <property type="match status" value="1"/>
</dbReference>
<keyword evidence="3" id="KW-1185">Reference proteome</keyword>
<sequence length="783" mass="88519">FALLMQSQPRFNLTVRQAASGSLLSMGRRRSVKLEFLNELRQLQCIAGEQWLLIGDFNLIVNAEDKSNDNVNLRLMGAFRSTLNDLELKELPLNGRSSLLGNSPPRDSTLNWDLIGLNTLEDDLLEAPFEEEEIQAAINELHSEKAPGPMVLLGSSSTKLGPFILPGIQTCPKLLNLAHICLLPKNADASSFSDFRPISLSHSVANIFSKVLATRLAPHLDRLVSRSQSAFIRRRSIHDNFLFTQNLIRDLKRAKSPILFLKLDIAKAFDSARWDYLLEVLQNMGFGYRWRAWVSILLKSATSAVLINGIRGSRFQHGRSLRQGDPLSPLLFILAIDPLQRLFTLASEEGFLSPVHHRTARLRVSLYADAAAIFINPVREEVTAVHSILAAFSEASAFPCPVKTFPCKYLGLPLSCRALRRVDFQPVLDKLAAKLSAWKGGLLDKAGRLTLVDSVLSSIPVHFLTIFPLKKWVIKKIDKIWRSFLWRGSENASGGHCLVKWTKAARQKELGGLGILDLERFSRSRALRLRWLWFQWTNQSRPWADTPPPCDSTGAALFRASMEITIGNGLSTSFWHDSWLLGKAPMDIAPSLYPLAWRKNKKVHEELVDLNWTRGLWRMSTEQQLQEFIALWDLLEGAQLSDQPDSIRWKWTADGVYSSKSAYLAQFRGSAKILMADKLVLRHWPCNPVCALCDQQQETAVHLCLKCPFALQVWEAARAWSDNLITLPPVSCSSIEEWWAAALVNKSKEQRKTISGILMCVVWIYMEGKEQAHFRWQDVFCFS</sequence>
<dbReference type="Proteomes" id="UP001341281">
    <property type="component" value="Chromosome 02"/>
</dbReference>
<dbReference type="AlphaFoldDB" id="A0AAQ3SKW3"/>
<accession>A0AAQ3SKW3</accession>
<dbReference type="Pfam" id="PF00078">
    <property type="entry name" value="RVT_1"/>
    <property type="match status" value="1"/>
</dbReference>
<dbReference type="SUPFAM" id="SSF56219">
    <property type="entry name" value="DNase I-like"/>
    <property type="match status" value="1"/>
</dbReference>
<feature type="domain" description="Reverse transcriptase" evidence="1">
    <location>
        <begin position="164"/>
        <end position="443"/>
    </location>
</feature>
<organism evidence="2 3">
    <name type="scientific">Paspalum notatum var. saurae</name>
    <dbReference type="NCBI Taxonomy" id="547442"/>
    <lineage>
        <taxon>Eukaryota</taxon>
        <taxon>Viridiplantae</taxon>
        <taxon>Streptophyta</taxon>
        <taxon>Embryophyta</taxon>
        <taxon>Tracheophyta</taxon>
        <taxon>Spermatophyta</taxon>
        <taxon>Magnoliopsida</taxon>
        <taxon>Liliopsida</taxon>
        <taxon>Poales</taxon>
        <taxon>Poaceae</taxon>
        <taxon>PACMAD clade</taxon>
        <taxon>Panicoideae</taxon>
        <taxon>Andropogonodae</taxon>
        <taxon>Paspaleae</taxon>
        <taxon>Paspalinae</taxon>
        <taxon>Paspalum</taxon>
    </lineage>
</organism>
<proteinExistence type="predicted"/>